<dbReference type="InterPro" id="IPR014721">
    <property type="entry name" value="Ribsml_uS5_D2-typ_fold_subgr"/>
</dbReference>
<dbReference type="InterPro" id="IPR020568">
    <property type="entry name" value="Ribosomal_Su5_D2-typ_SF"/>
</dbReference>
<evidence type="ECO:0000313" key="8">
    <source>
        <dbReference type="Proteomes" id="UP001165060"/>
    </source>
</evidence>
<protein>
    <recommendedName>
        <fullName evidence="9">30S ribosomal protein S9, chloroplastic</fullName>
    </recommendedName>
</protein>
<reference evidence="7 8" key="1">
    <citation type="journal article" date="2023" name="Commun. Biol.">
        <title>Genome analysis of Parmales, the sister group of diatoms, reveals the evolutionary specialization of diatoms from phago-mixotrophs to photoautotrophs.</title>
        <authorList>
            <person name="Ban H."/>
            <person name="Sato S."/>
            <person name="Yoshikawa S."/>
            <person name="Yamada K."/>
            <person name="Nakamura Y."/>
            <person name="Ichinomiya M."/>
            <person name="Sato N."/>
            <person name="Blanc-Mathieu R."/>
            <person name="Endo H."/>
            <person name="Kuwata A."/>
            <person name="Ogata H."/>
        </authorList>
    </citation>
    <scope>NUCLEOTIDE SEQUENCE [LARGE SCALE GENOMIC DNA]</scope>
</reference>
<sequence>MLQSIRSIGARAPFPPLSLHRGIQFIPPMVPPRSPSTTETRERNPLATHLPLDTLPKWSPSDPYRGRDPDTLLFREAALIGIEAARAAAGQPRPNPNQSRTRVLATGRRKTAVARVFLERSASTFQTAIRINGKLLPEFAVRDSDRVEVMKPFAATGTVGRFNVAATVKGGGSTGQIGAVRLGIARALELTNHDYRAPLKAEGLLTRDDRMVERKKVGRHKARKGFQWVKR</sequence>
<dbReference type="PANTHER" id="PTHR21569">
    <property type="entry name" value="RIBOSOMAL PROTEIN S9"/>
    <property type="match status" value="1"/>
</dbReference>
<dbReference type="EMBL" id="BRYB01001304">
    <property type="protein sequence ID" value="GMI22738.1"/>
    <property type="molecule type" value="Genomic_DNA"/>
</dbReference>
<dbReference type="NCBIfam" id="NF001099">
    <property type="entry name" value="PRK00132.1"/>
    <property type="match status" value="1"/>
</dbReference>
<proteinExistence type="inferred from homology"/>
<dbReference type="SUPFAM" id="SSF54211">
    <property type="entry name" value="Ribosomal protein S5 domain 2-like"/>
    <property type="match status" value="1"/>
</dbReference>
<evidence type="ECO:0000256" key="6">
    <source>
        <dbReference type="SAM" id="MobiDB-lite"/>
    </source>
</evidence>
<dbReference type="PANTHER" id="PTHR21569:SF1">
    <property type="entry name" value="SMALL RIBOSOMAL SUBUNIT PROTEIN US9M"/>
    <property type="match status" value="1"/>
</dbReference>
<comment type="subcellular location">
    <subcellularLocation>
        <location evidence="1">Plastid</location>
    </subcellularLocation>
</comment>
<evidence type="ECO:0000256" key="3">
    <source>
        <dbReference type="ARBA" id="ARBA00022980"/>
    </source>
</evidence>
<comment type="similarity">
    <text evidence="2 5">Belongs to the universal ribosomal protein uS9 family.</text>
</comment>
<keyword evidence="4 5" id="KW-0687">Ribonucleoprotein</keyword>
<accession>A0ABQ6MAZ3</accession>
<dbReference type="Pfam" id="PF00380">
    <property type="entry name" value="Ribosomal_S9"/>
    <property type="match status" value="1"/>
</dbReference>
<organism evidence="7 8">
    <name type="scientific">Tetraparma gracilis</name>
    <dbReference type="NCBI Taxonomy" id="2962635"/>
    <lineage>
        <taxon>Eukaryota</taxon>
        <taxon>Sar</taxon>
        <taxon>Stramenopiles</taxon>
        <taxon>Ochrophyta</taxon>
        <taxon>Bolidophyceae</taxon>
        <taxon>Parmales</taxon>
        <taxon>Triparmaceae</taxon>
        <taxon>Tetraparma</taxon>
    </lineage>
</organism>
<keyword evidence="8" id="KW-1185">Reference proteome</keyword>
<gene>
    <name evidence="7" type="ORF">TeGR_g8350</name>
</gene>
<name>A0ABQ6MAZ3_9STRA</name>
<dbReference type="Gene3D" id="3.30.230.10">
    <property type="match status" value="1"/>
</dbReference>
<evidence type="ECO:0008006" key="9">
    <source>
        <dbReference type="Google" id="ProtNLM"/>
    </source>
</evidence>
<dbReference type="Proteomes" id="UP001165060">
    <property type="component" value="Unassembled WGS sequence"/>
</dbReference>
<dbReference type="PROSITE" id="PS00360">
    <property type="entry name" value="RIBOSOMAL_S9"/>
    <property type="match status" value="1"/>
</dbReference>
<evidence type="ECO:0000256" key="5">
    <source>
        <dbReference type="RuleBase" id="RU003815"/>
    </source>
</evidence>
<evidence type="ECO:0000256" key="4">
    <source>
        <dbReference type="ARBA" id="ARBA00023274"/>
    </source>
</evidence>
<dbReference type="InterPro" id="IPR020574">
    <property type="entry name" value="Ribosomal_uS9_CS"/>
</dbReference>
<feature type="region of interest" description="Disordered" evidence="6">
    <location>
        <begin position="86"/>
        <end position="106"/>
    </location>
</feature>
<evidence type="ECO:0000313" key="7">
    <source>
        <dbReference type="EMBL" id="GMI22738.1"/>
    </source>
</evidence>
<feature type="region of interest" description="Disordered" evidence="6">
    <location>
        <begin position="21"/>
        <end position="64"/>
    </location>
</feature>
<dbReference type="InterPro" id="IPR023035">
    <property type="entry name" value="Ribosomal_uS9_bac/plastid"/>
</dbReference>
<evidence type="ECO:0000256" key="2">
    <source>
        <dbReference type="ARBA" id="ARBA00005251"/>
    </source>
</evidence>
<evidence type="ECO:0000256" key="1">
    <source>
        <dbReference type="ARBA" id="ARBA00004474"/>
    </source>
</evidence>
<dbReference type="InterPro" id="IPR000754">
    <property type="entry name" value="Ribosomal_uS9"/>
</dbReference>
<comment type="caution">
    <text evidence="7">The sequence shown here is derived from an EMBL/GenBank/DDBJ whole genome shotgun (WGS) entry which is preliminary data.</text>
</comment>
<keyword evidence="3 5" id="KW-0689">Ribosomal protein</keyword>